<dbReference type="InterPro" id="IPR009057">
    <property type="entry name" value="Homeodomain-like_sf"/>
</dbReference>
<keyword evidence="1" id="KW-0547">Nucleotide-binding</keyword>
<dbReference type="PROSITE" id="PS00688">
    <property type="entry name" value="SIGMA54_INTERACT_3"/>
    <property type="match status" value="1"/>
</dbReference>
<dbReference type="GO" id="GO:0043565">
    <property type="term" value="F:sequence-specific DNA binding"/>
    <property type="evidence" value="ECO:0007669"/>
    <property type="project" value="InterPro"/>
</dbReference>
<evidence type="ECO:0000256" key="1">
    <source>
        <dbReference type="ARBA" id="ARBA00022741"/>
    </source>
</evidence>
<accession>A0AA45WVW7</accession>
<dbReference type="FunFam" id="3.40.50.300:FF:000006">
    <property type="entry name" value="DNA-binding transcriptional regulator NtrC"/>
    <property type="match status" value="1"/>
</dbReference>
<keyword evidence="2" id="KW-0067">ATP-binding</keyword>
<dbReference type="Gene3D" id="1.10.10.60">
    <property type="entry name" value="Homeodomain-like"/>
    <property type="match status" value="1"/>
</dbReference>
<reference evidence="7" key="1">
    <citation type="submission" date="2017-05" db="EMBL/GenBank/DDBJ databases">
        <authorList>
            <person name="Varghese N."/>
            <person name="Submissions S."/>
        </authorList>
    </citation>
    <scope>NUCLEOTIDE SEQUENCE</scope>
    <source>
        <strain evidence="7">Su22</strain>
    </source>
</reference>
<dbReference type="GO" id="GO:0006355">
    <property type="term" value="P:regulation of DNA-templated transcription"/>
    <property type="evidence" value="ECO:0007669"/>
    <property type="project" value="InterPro"/>
</dbReference>
<dbReference type="PANTHER" id="PTHR32071">
    <property type="entry name" value="TRANSCRIPTIONAL REGULATORY PROTEIN"/>
    <property type="match status" value="1"/>
</dbReference>
<dbReference type="RefSeq" id="WP_283409022.1">
    <property type="nucleotide sequence ID" value="NZ_FXUF01000005.1"/>
</dbReference>
<dbReference type="Gene3D" id="3.40.50.300">
    <property type="entry name" value="P-loop containing nucleotide triphosphate hydrolases"/>
    <property type="match status" value="1"/>
</dbReference>
<evidence type="ECO:0000256" key="5">
    <source>
        <dbReference type="ARBA" id="ARBA00023163"/>
    </source>
</evidence>
<dbReference type="Pfam" id="PF25601">
    <property type="entry name" value="AAA_lid_14"/>
    <property type="match status" value="1"/>
</dbReference>
<dbReference type="PRINTS" id="PR01590">
    <property type="entry name" value="HTHFIS"/>
</dbReference>
<evidence type="ECO:0000256" key="4">
    <source>
        <dbReference type="ARBA" id="ARBA00023125"/>
    </source>
</evidence>
<keyword evidence="8" id="KW-1185">Reference proteome</keyword>
<dbReference type="InterPro" id="IPR003593">
    <property type="entry name" value="AAA+_ATPase"/>
</dbReference>
<dbReference type="SUPFAM" id="SSF46689">
    <property type="entry name" value="Homeodomain-like"/>
    <property type="match status" value="1"/>
</dbReference>
<keyword evidence="5" id="KW-0804">Transcription</keyword>
<gene>
    <name evidence="7" type="ORF">SAMN06296020_10597</name>
</gene>
<dbReference type="SUPFAM" id="SSF52540">
    <property type="entry name" value="P-loop containing nucleoside triphosphate hydrolases"/>
    <property type="match status" value="1"/>
</dbReference>
<dbReference type="Pfam" id="PF02954">
    <property type="entry name" value="HTH_8"/>
    <property type="match status" value="1"/>
</dbReference>
<keyword evidence="4" id="KW-0238">DNA-binding</keyword>
<dbReference type="CDD" id="cd00009">
    <property type="entry name" value="AAA"/>
    <property type="match status" value="1"/>
</dbReference>
<dbReference type="InterPro" id="IPR027417">
    <property type="entry name" value="P-loop_NTPase"/>
</dbReference>
<comment type="caution">
    <text evidence="7">The sequence shown here is derived from an EMBL/GenBank/DDBJ whole genome shotgun (WGS) entry which is preliminary data.</text>
</comment>
<dbReference type="Pfam" id="PF00158">
    <property type="entry name" value="Sigma54_activat"/>
    <property type="match status" value="1"/>
</dbReference>
<evidence type="ECO:0000259" key="6">
    <source>
        <dbReference type="PROSITE" id="PS50045"/>
    </source>
</evidence>
<organism evidence="7 8">
    <name type="scientific">Anoxynatronum buryatiense</name>
    <dbReference type="NCBI Taxonomy" id="489973"/>
    <lineage>
        <taxon>Bacteria</taxon>
        <taxon>Bacillati</taxon>
        <taxon>Bacillota</taxon>
        <taxon>Clostridia</taxon>
        <taxon>Eubacteriales</taxon>
        <taxon>Clostridiaceae</taxon>
        <taxon>Anoxynatronum</taxon>
    </lineage>
</organism>
<evidence type="ECO:0000256" key="3">
    <source>
        <dbReference type="ARBA" id="ARBA00023015"/>
    </source>
</evidence>
<dbReference type="PROSITE" id="PS50045">
    <property type="entry name" value="SIGMA54_INTERACT_4"/>
    <property type="match status" value="1"/>
</dbReference>
<dbReference type="Gene3D" id="1.10.8.60">
    <property type="match status" value="1"/>
</dbReference>
<keyword evidence="3" id="KW-0805">Transcription regulation</keyword>
<dbReference type="SMART" id="SM00382">
    <property type="entry name" value="AAA"/>
    <property type="match status" value="1"/>
</dbReference>
<dbReference type="InterPro" id="IPR002197">
    <property type="entry name" value="HTH_Fis"/>
</dbReference>
<dbReference type="Proteomes" id="UP001158066">
    <property type="component" value="Unassembled WGS sequence"/>
</dbReference>
<evidence type="ECO:0000313" key="8">
    <source>
        <dbReference type="Proteomes" id="UP001158066"/>
    </source>
</evidence>
<dbReference type="PROSITE" id="PS00676">
    <property type="entry name" value="SIGMA54_INTERACT_2"/>
    <property type="match status" value="1"/>
</dbReference>
<dbReference type="InterPro" id="IPR025943">
    <property type="entry name" value="Sigma_54_int_dom_ATP-bd_2"/>
</dbReference>
<dbReference type="AlphaFoldDB" id="A0AA45WVW7"/>
<sequence>MKLMEKLFNGRGYIDGITIINLKGEILFTAKFNNKLMNAPEIQYEVVGKKFLEVYENLNEETSSTYRAMTLGVPIYVENQVLKSKDRHEIRITSLSIPIKSGNSIVGAVDLSVDETNAEAFKKDLMAIKEIQLSDVGSLNMNAAAFENHRVGTLKGHERIAKYSLDSVITNNREMKALKEYVTVAAGCDLPTLIYGETGTGKELFAHAIHQVSERRNRPFISQNCAAIPENLLESILFGTAKGAFTGAVDNVGLLEMADGGTLLLDEINSMPMHLQSKLLRVLEEGTVRSVGSKKEIAVDVKIIAAINEEPLKCIEKGILRRDIYYRLSALNMNIPPLRQRKDDIPLLVNFMVLKHNKTFGKKVKYICQNLLEELSKYHWPGNIRELENIIIHGISMAKPEQERLSYEDIAMKMEELRLYDGQNKQTDMLITPLNEMVQDYEKTAIHQVLRKTDYNVSKAAKLLSVPRQTLQRKSKQYDLI</sequence>
<feature type="domain" description="Sigma-54 factor interaction" evidence="6">
    <location>
        <begin position="168"/>
        <end position="396"/>
    </location>
</feature>
<proteinExistence type="predicted"/>
<dbReference type="InterPro" id="IPR025944">
    <property type="entry name" value="Sigma_54_int_dom_CS"/>
</dbReference>
<protein>
    <submittedName>
        <fullName evidence="7">Arginine utilization regulatory protein</fullName>
    </submittedName>
</protein>
<name>A0AA45WVW7_9CLOT</name>
<evidence type="ECO:0000313" key="7">
    <source>
        <dbReference type="EMBL" id="SMP54214.1"/>
    </source>
</evidence>
<dbReference type="PANTHER" id="PTHR32071:SF74">
    <property type="entry name" value="TRANSCRIPTIONAL ACTIVATOR ROCR"/>
    <property type="match status" value="1"/>
</dbReference>
<dbReference type="EMBL" id="FXUF01000005">
    <property type="protein sequence ID" value="SMP54214.1"/>
    <property type="molecule type" value="Genomic_DNA"/>
</dbReference>
<evidence type="ECO:0000256" key="2">
    <source>
        <dbReference type="ARBA" id="ARBA00022840"/>
    </source>
</evidence>
<dbReference type="GO" id="GO:0005524">
    <property type="term" value="F:ATP binding"/>
    <property type="evidence" value="ECO:0007669"/>
    <property type="project" value="UniProtKB-KW"/>
</dbReference>
<dbReference type="InterPro" id="IPR002078">
    <property type="entry name" value="Sigma_54_int"/>
</dbReference>
<dbReference type="InterPro" id="IPR058031">
    <property type="entry name" value="AAA_lid_NorR"/>
</dbReference>